<comment type="similarity">
    <text evidence="8">Belongs to the ribose-phosphate pyrophosphokinase family.</text>
</comment>
<dbReference type="PANTHER" id="PTHR10210:SF32">
    <property type="entry name" value="RIBOSE-PHOSPHATE PYROPHOSPHOKINASE 2"/>
    <property type="match status" value="1"/>
</dbReference>
<dbReference type="Proteomes" id="UP001314635">
    <property type="component" value="Unassembled WGS sequence"/>
</dbReference>
<dbReference type="Gene3D" id="3.40.50.2020">
    <property type="match status" value="2"/>
</dbReference>
<organism evidence="11 12">
    <name type="scientific">Bradyrhizobium denitrificans</name>
    <dbReference type="NCBI Taxonomy" id="2734912"/>
    <lineage>
        <taxon>Bacteria</taxon>
        <taxon>Pseudomonadati</taxon>
        <taxon>Pseudomonadota</taxon>
        <taxon>Alphaproteobacteria</taxon>
        <taxon>Hyphomicrobiales</taxon>
        <taxon>Nitrobacteraceae</taxon>
        <taxon>Bradyrhizobium</taxon>
    </lineage>
</organism>
<feature type="domain" description="Phosphoribosyltransferase" evidence="9">
    <location>
        <begin position="128"/>
        <end position="263"/>
    </location>
</feature>
<evidence type="ECO:0000256" key="1">
    <source>
        <dbReference type="ARBA" id="ARBA00013247"/>
    </source>
</evidence>
<accession>A0ABS5G1S8</accession>
<dbReference type="SUPFAM" id="SSF53271">
    <property type="entry name" value="PRTase-like"/>
    <property type="match status" value="2"/>
</dbReference>
<name>A0ABS5G1S8_9BRAD</name>
<evidence type="ECO:0000313" key="12">
    <source>
        <dbReference type="Proteomes" id="UP001314635"/>
    </source>
</evidence>
<gene>
    <name evidence="11" type="ORF">JQ619_05830</name>
</gene>
<dbReference type="InterPro" id="IPR000836">
    <property type="entry name" value="PRTase_dom"/>
</dbReference>
<dbReference type="SMART" id="SM01400">
    <property type="entry name" value="Pribosyltran_N"/>
    <property type="match status" value="1"/>
</dbReference>
<dbReference type="CDD" id="cd06223">
    <property type="entry name" value="PRTases_typeI"/>
    <property type="match status" value="1"/>
</dbReference>
<evidence type="ECO:0000256" key="4">
    <source>
        <dbReference type="ARBA" id="ARBA00022741"/>
    </source>
</evidence>
<dbReference type="InterPro" id="IPR029099">
    <property type="entry name" value="Pribosyltran_N"/>
</dbReference>
<evidence type="ECO:0000256" key="8">
    <source>
        <dbReference type="RuleBase" id="RU004324"/>
    </source>
</evidence>
<keyword evidence="12" id="KW-1185">Reference proteome</keyword>
<comment type="caution">
    <text evidence="11">The sequence shown here is derived from an EMBL/GenBank/DDBJ whole genome shotgun (WGS) entry which is preliminary data.</text>
</comment>
<proteinExistence type="inferred from homology"/>
<dbReference type="EC" id="2.7.6.1" evidence="1"/>
<keyword evidence="4" id="KW-0547">Nucleotide-binding</keyword>
<dbReference type="NCBIfam" id="NF005537">
    <property type="entry name" value="PRK07199.1"/>
    <property type="match status" value="1"/>
</dbReference>
<evidence type="ECO:0000256" key="3">
    <source>
        <dbReference type="ARBA" id="ARBA00022727"/>
    </source>
</evidence>
<evidence type="ECO:0000259" key="9">
    <source>
        <dbReference type="Pfam" id="PF00156"/>
    </source>
</evidence>
<dbReference type="Pfam" id="PF00156">
    <property type="entry name" value="Pribosyltran"/>
    <property type="match status" value="1"/>
</dbReference>
<evidence type="ECO:0000256" key="7">
    <source>
        <dbReference type="ARBA" id="ARBA00049535"/>
    </source>
</evidence>
<sequence length="292" mass="31879">MPGNERLTTELADQLDCETGKLNTRQFPDGETYLRFATDLNKRSVAIVCTLAHPDEKILPLIFAAATARELGASKVGLVAPYLAYMRQDRRFNAGEAVTSRQVARLISEAFDWMVTIDPHLHRYGDLSEIYSIPTRVVHAAPLISKWVKANIEKPLIIGPDSESEQWVAAVASDAAAPYCVLEKVRHGDRDVRITLRNLEAWQGRTAVLVDDIISSGRTMIEAVRLLAGQGWPPPVCIAVHGLFADHSDELLVGAGARVVTTNSVGTGRSEIDIGPLLGDAIKAIESVQPRL</sequence>
<comment type="catalytic activity">
    <reaction evidence="7">
        <text>D-ribose 5-phosphate + ATP = 5-phospho-alpha-D-ribose 1-diphosphate + AMP + H(+)</text>
        <dbReference type="Rhea" id="RHEA:15609"/>
        <dbReference type="ChEBI" id="CHEBI:15378"/>
        <dbReference type="ChEBI" id="CHEBI:30616"/>
        <dbReference type="ChEBI" id="CHEBI:58017"/>
        <dbReference type="ChEBI" id="CHEBI:78346"/>
        <dbReference type="ChEBI" id="CHEBI:456215"/>
        <dbReference type="EC" id="2.7.6.1"/>
    </reaction>
</comment>
<dbReference type="EMBL" id="JAFCLK010000004">
    <property type="protein sequence ID" value="MBR1135275.1"/>
    <property type="molecule type" value="Genomic_DNA"/>
</dbReference>
<evidence type="ECO:0000256" key="2">
    <source>
        <dbReference type="ARBA" id="ARBA00022679"/>
    </source>
</evidence>
<keyword evidence="6" id="KW-0067">ATP-binding</keyword>
<evidence type="ECO:0000256" key="6">
    <source>
        <dbReference type="ARBA" id="ARBA00022840"/>
    </source>
</evidence>
<keyword evidence="3 8" id="KW-0545">Nucleotide biosynthesis</keyword>
<feature type="domain" description="Ribose-phosphate pyrophosphokinase N-terminal" evidence="10">
    <location>
        <begin position="4"/>
        <end position="110"/>
    </location>
</feature>
<protein>
    <recommendedName>
        <fullName evidence="1">ribose-phosphate diphosphokinase</fullName>
        <ecNumber evidence="1">2.7.6.1</ecNumber>
    </recommendedName>
</protein>
<dbReference type="PANTHER" id="PTHR10210">
    <property type="entry name" value="RIBOSE-PHOSPHATE DIPHOSPHOKINASE FAMILY MEMBER"/>
    <property type="match status" value="1"/>
</dbReference>
<keyword evidence="2" id="KW-0808">Transferase</keyword>
<dbReference type="InterPro" id="IPR029057">
    <property type="entry name" value="PRTase-like"/>
</dbReference>
<dbReference type="NCBIfam" id="TIGR01251">
    <property type="entry name" value="ribP_PPkin"/>
    <property type="match status" value="1"/>
</dbReference>
<evidence type="ECO:0000256" key="5">
    <source>
        <dbReference type="ARBA" id="ARBA00022777"/>
    </source>
</evidence>
<reference evidence="12" key="1">
    <citation type="journal article" date="2021" name="ISME J.">
        <title>Evolutionary origin and ecological implication of a unique nif island in free-living Bradyrhizobium lineages.</title>
        <authorList>
            <person name="Tao J."/>
        </authorList>
    </citation>
    <scope>NUCLEOTIDE SEQUENCE [LARGE SCALE GENOMIC DNA]</scope>
    <source>
        <strain evidence="12">SZCCT0094</strain>
    </source>
</reference>
<keyword evidence="5" id="KW-0418">Kinase</keyword>
<dbReference type="Pfam" id="PF13793">
    <property type="entry name" value="Pribosyltran_N"/>
    <property type="match status" value="1"/>
</dbReference>
<evidence type="ECO:0000259" key="10">
    <source>
        <dbReference type="Pfam" id="PF13793"/>
    </source>
</evidence>
<dbReference type="InterPro" id="IPR005946">
    <property type="entry name" value="Rib-P_diPkinase"/>
</dbReference>
<evidence type="ECO:0000313" key="11">
    <source>
        <dbReference type="EMBL" id="MBR1135275.1"/>
    </source>
</evidence>